<comment type="catalytic activity">
    <reaction evidence="25">
        <text>[GlcNAc-(1-&gt;4)-Mur2Ac(oyl-L-Ala-gamma-D-Glu-L-Lys-D-Ala-D-Ala)](n)-di-trans,octa-cis-undecaprenyl diphosphate + beta-D-GlcNAc-(1-&gt;4)-Mur2Ac(oyl-L-Ala-gamma-D-Glu-L-Lys-D-Ala-D-Ala)-di-trans,octa-cis-undecaprenyl diphosphate = [GlcNAc-(1-&gt;4)-Mur2Ac(oyl-L-Ala-gamma-D-Glu-L-Lys-D-Ala-D-Ala)](n+1)-di-trans,octa-cis-undecaprenyl diphosphate + di-trans,octa-cis-undecaprenyl diphosphate + H(+)</text>
        <dbReference type="Rhea" id="RHEA:23708"/>
        <dbReference type="Rhea" id="RHEA-COMP:9602"/>
        <dbReference type="Rhea" id="RHEA-COMP:9603"/>
        <dbReference type="ChEBI" id="CHEBI:15378"/>
        <dbReference type="ChEBI" id="CHEBI:58405"/>
        <dbReference type="ChEBI" id="CHEBI:60033"/>
        <dbReference type="ChEBI" id="CHEBI:78435"/>
        <dbReference type="EC" id="2.4.99.28"/>
    </reaction>
</comment>
<dbReference type="Gene3D" id="3.40.710.10">
    <property type="entry name" value="DD-peptidase/beta-lactamase superfamily"/>
    <property type="match status" value="2"/>
</dbReference>
<evidence type="ECO:0000256" key="10">
    <source>
        <dbReference type="ARBA" id="ARBA00022670"/>
    </source>
</evidence>
<feature type="domain" description="Penicillin-binding protein OB-like" evidence="30">
    <location>
        <begin position="326"/>
        <end position="439"/>
    </location>
</feature>
<dbReference type="GO" id="GO:0008955">
    <property type="term" value="F:peptidoglycan glycosyltransferase activity"/>
    <property type="evidence" value="ECO:0007669"/>
    <property type="project" value="UniProtKB-EC"/>
</dbReference>
<organism evidence="31 32">
    <name type="scientific">Roseibium aggregatum</name>
    <dbReference type="NCBI Taxonomy" id="187304"/>
    <lineage>
        <taxon>Bacteria</taxon>
        <taxon>Pseudomonadati</taxon>
        <taxon>Pseudomonadota</taxon>
        <taxon>Alphaproteobacteria</taxon>
        <taxon>Hyphomicrobiales</taxon>
        <taxon>Stappiaceae</taxon>
        <taxon>Roseibium</taxon>
    </lineage>
</organism>
<keyword evidence="14" id="KW-0378">Hydrolase</keyword>
<dbReference type="EMBL" id="JAEKJZ010000001">
    <property type="protein sequence ID" value="MBN9670810.1"/>
    <property type="molecule type" value="Genomic_DNA"/>
</dbReference>
<evidence type="ECO:0000256" key="24">
    <source>
        <dbReference type="ARBA" id="ARBA00044770"/>
    </source>
</evidence>
<dbReference type="FunFam" id="3.40.710.10:FF:000041">
    <property type="entry name" value="Penicillin-binding protein 1A"/>
    <property type="match status" value="1"/>
</dbReference>
<comment type="pathway">
    <text evidence="2">Cell wall biogenesis; peptidoglycan biosynthesis.</text>
</comment>
<dbReference type="Gene3D" id="1.10.3810.10">
    <property type="entry name" value="Biosynthetic peptidoglycan transglycosylase-like"/>
    <property type="match status" value="1"/>
</dbReference>
<keyword evidence="9" id="KW-0121">Carboxypeptidase</keyword>
<reference evidence="31" key="1">
    <citation type="submission" date="2020-12" db="EMBL/GenBank/DDBJ databases">
        <title>Oil enriched cultivation method for isolating marine PHA-producing bacteria.</title>
        <authorList>
            <person name="Zheng W."/>
            <person name="Yu S."/>
            <person name="Huang Y."/>
        </authorList>
    </citation>
    <scope>NUCLEOTIDE SEQUENCE</scope>
    <source>
        <strain evidence="31">SY-2-12</strain>
    </source>
</reference>
<dbReference type="Proteomes" id="UP000664096">
    <property type="component" value="Unassembled WGS sequence"/>
</dbReference>
<evidence type="ECO:0000256" key="12">
    <source>
        <dbReference type="ARBA" id="ARBA00022679"/>
    </source>
</evidence>
<evidence type="ECO:0000259" key="29">
    <source>
        <dbReference type="Pfam" id="PF00912"/>
    </source>
</evidence>
<comment type="similarity">
    <text evidence="3">In the C-terminal section; belongs to the transpeptidase family.</text>
</comment>
<evidence type="ECO:0000256" key="13">
    <source>
        <dbReference type="ARBA" id="ARBA00022692"/>
    </source>
</evidence>
<gene>
    <name evidence="31" type="ORF">JF539_10730</name>
</gene>
<dbReference type="Pfam" id="PF00912">
    <property type="entry name" value="Transgly"/>
    <property type="match status" value="1"/>
</dbReference>
<dbReference type="GO" id="GO:0009002">
    <property type="term" value="F:serine-type D-Ala-D-Ala carboxypeptidase activity"/>
    <property type="evidence" value="ECO:0007669"/>
    <property type="project" value="UniProtKB-EC"/>
</dbReference>
<dbReference type="InterPro" id="IPR036950">
    <property type="entry name" value="PBP_transglycosylase"/>
</dbReference>
<keyword evidence="8" id="KW-0997">Cell inner membrane</keyword>
<evidence type="ECO:0000256" key="9">
    <source>
        <dbReference type="ARBA" id="ARBA00022645"/>
    </source>
</evidence>
<keyword evidence="19 27" id="KW-0472">Membrane</keyword>
<keyword evidence="7" id="KW-1003">Cell membrane</keyword>
<dbReference type="GO" id="GO:0008360">
    <property type="term" value="P:regulation of cell shape"/>
    <property type="evidence" value="ECO:0007669"/>
    <property type="project" value="UniProtKB-KW"/>
</dbReference>
<dbReference type="InterPro" id="IPR023346">
    <property type="entry name" value="Lysozyme-like_dom_sf"/>
</dbReference>
<comment type="subcellular location">
    <subcellularLocation>
        <location evidence="1">Cell inner membrane</location>
        <topology evidence="1">Single-pass type II membrane protein</topology>
    </subcellularLocation>
</comment>
<dbReference type="Pfam" id="PF17092">
    <property type="entry name" value="PCB_OB"/>
    <property type="match status" value="1"/>
</dbReference>
<dbReference type="GO" id="GO:0008658">
    <property type="term" value="F:penicillin binding"/>
    <property type="evidence" value="ECO:0007669"/>
    <property type="project" value="InterPro"/>
</dbReference>
<dbReference type="GO" id="GO:0030288">
    <property type="term" value="C:outer membrane-bounded periplasmic space"/>
    <property type="evidence" value="ECO:0007669"/>
    <property type="project" value="TreeGrafter"/>
</dbReference>
<dbReference type="InterPro" id="IPR012338">
    <property type="entry name" value="Beta-lactam/transpept-like"/>
</dbReference>
<keyword evidence="22" id="KW-0961">Cell wall biogenesis/degradation</keyword>
<evidence type="ECO:0000256" key="7">
    <source>
        <dbReference type="ARBA" id="ARBA00022475"/>
    </source>
</evidence>
<evidence type="ECO:0000256" key="3">
    <source>
        <dbReference type="ARBA" id="ARBA00007090"/>
    </source>
</evidence>
<evidence type="ECO:0000256" key="2">
    <source>
        <dbReference type="ARBA" id="ARBA00004752"/>
    </source>
</evidence>
<comment type="caution">
    <text evidence="31">The sequence shown here is derived from an EMBL/GenBank/DDBJ whole genome shotgun (WGS) entry which is preliminary data.</text>
</comment>
<evidence type="ECO:0000256" key="27">
    <source>
        <dbReference type="SAM" id="Phobius"/>
    </source>
</evidence>
<keyword evidence="20" id="KW-0046">Antibiotic resistance</keyword>
<evidence type="ECO:0000256" key="23">
    <source>
        <dbReference type="ARBA" id="ARBA00034000"/>
    </source>
</evidence>
<feature type="domain" description="Glycosyl transferase family 51" evidence="29">
    <location>
        <begin position="59"/>
        <end position="236"/>
    </location>
</feature>
<evidence type="ECO:0000256" key="8">
    <source>
        <dbReference type="ARBA" id="ARBA00022519"/>
    </source>
</evidence>
<sequence length="818" mass="89400">MKFLVKFFGYLFGIGTALALLVAAGVWMYLQHVSEGLPDYTALKNYEPPVMTRVHAADGSLMAEYATQRRMFLPIQAIPDRVKQAFVAAEDKNFYTHIGVDPEGIARAAVRFIQNYGSGRRPEGASTITQQVAKNFLLTNDLSVVRKIKEAILALRIEQAYTKDEILELYVNEIYFGLGAHGIAAAALIYFDKSVHELNLEETAYLAALPKAPNNYHPFRHTDRAVARRNYVIDRMVADGYVSFDEGAEAKQKPIVVKPRETGSRLFAAEYFTEEVRREVADIFGDKRLYEGGLSVRSTLDPELQKMARKSLMDGLIDFDHKRGSWRGPVDRITIGADWGVDLSKIEALSDLPEWTLAVVLESGGESATVGVQPERLVSGKLSTERKTGKLFLETMKWARVKGRAPGATSDVLAPGDVVYVAESPVAPGTYELRQIPKVSGAIVAMDPYTGRVLALVGGFSFAQSEFNRATQAYRQPGSSFKPFLYAAALDNGYTPSSVIMDAPLEISQGPGLGTWRPQNYGGKFYGPSTLRTGIELSRNVMTVRLAQDMGMPLVAEYAKRFGIYDNMLPVLSMSLGAGETTVLRLTTAYATIANGGRKVRPTLIDRIQDRYGRTIYKHDSRICDGCTQDVWEGQGEPSLIDNREQVLDPMTAYQITSMMEGVVQRGTATSVRAVGRPVAGKTGTTNDEKDAWFMGFTPDLAVGVFVGYDTPKPMGRGATGGQVAAPIFTDFVKKALADKPPVEFRVPKGLQLITINRKTGLRAAPGTPGAIVEAFKPGMSPNDSYAIIDFEGSLGTTYHSVSPEAQQAVTVGTGGLY</sequence>
<evidence type="ECO:0000256" key="18">
    <source>
        <dbReference type="ARBA" id="ARBA00022989"/>
    </source>
</evidence>
<keyword evidence="18 27" id="KW-1133">Transmembrane helix</keyword>
<evidence type="ECO:0000256" key="25">
    <source>
        <dbReference type="ARBA" id="ARBA00049902"/>
    </source>
</evidence>
<evidence type="ECO:0000256" key="15">
    <source>
        <dbReference type="ARBA" id="ARBA00022960"/>
    </source>
</evidence>
<dbReference type="InterPro" id="IPR050396">
    <property type="entry name" value="Glycosyltr_51/Transpeptidase"/>
</dbReference>
<evidence type="ECO:0000256" key="19">
    <source>
        <dbReference type="ARBA" id="ARBA00023136"/>
    </source>
</evidence>
<evidence type="ECO:0000256" key="14">
    <source>
        <dbReference type="ARBA" id="ARBA00022801"/>
    </source>
</evidence>
<protein>
    <recommendedName>
        <fullName evidence="6">Penicillin-binding protein 1A</fullName>
        <ecNumber evidence="24">2.4.99.28</ecNumber>
        <ecNumber evidence="5">3.4.16.4</ecNumber>
    </recommendedName>
</protein>
<evidence type="ECO:0000256" key="22">
    <source>
        <dbReference type="ARBA" id="ARBA00023316"/>
    </source>
</evidence>
<accession>A0A939EFF9</accession>
<dbReference type="EC" id="3.4.16.4" evidence="5"/>
<evidence type="ECO:0000256" key="17">
    <source>
        <dbReference type="ARBA" id="ARBA00022984"/>
    </source>
</evidence>
<comment type="pathway">
    <text evidence="26">Glycan biosynthesis.</text>
</comment>
<evidence type="ECO:0000256" key="5">
    <source>
        <dbReference type="ARBA" id="ARBA00012448"/>
    </source>
</evidence>
<feature type="transmembrane region" description="Helical" evidence="27">
    <location>
        <begin position="7"/>
        <end position="30"/>
    </location>
</feature>
<keyword evidence="16" id="KW-0735">Signal-anchor</keyword>
<evidence type="ECO:0000259" key="28">
    <source>
        <dbReference type="Pfam" id="PF00905"/>
    </source>
</evidence>
<evidence type="ECO:0000313" key="31">
    <source>
        <dbReference type="EMBL" id="MBN9670810.1"/>
    </source>
</evidence>
<dbReference type="InterPro" id="IPR031376">
    <property type="entry name" value="PCB_OB"/>
</dbReference>
<comment type="catalytic activity">
    <reaction evidence="23">
        <text>Preferential cleavage: (Ac)2-L-Lys-D-Ala-|-D-Ala. Also transpeptidation of peptidyl-alanyl moieties that are N-acyl substituents of D-alanine.</text>
        <dbReference type="EC" id="3.4.16.4"/>
    </reaction>
</comment>
<dbReference type="GO" id="GO:0005886">
    <property type="term" value="C:plasma membrane"/>
    <property type="evidence" value="ECO:0007669"/>
    <property type="project" value="UniProtKB-SubCell"/>
</dbReference>
<keyword evidence="11" id="KW-0328">Glycosyltransferase</keyword>
<keyword evidence="13 27" id="KW-0812">Transmembrane</keyword>
<dbReference type="InterPro" id="IPR001264">
    <property type="entry name" value="Glyco_trans_51"/>
</dbReference>
<dbReference type="FunFam" id="1.10.3810.10:FF:000003">
    <property type="entry name" value="Penicillin-binding protein 1a"/>
    <property type="match status" value="1"/>
</dbReference>
<dbReference type="SUPFAM" id="SSF53955">
    <property type="entry name" value="Lysozyme-like"/>
    <property type="match status" value="1"/>
</dbReference>
<dbReference type="GO" id="GO:0046677">
    <property type="term" value="P:response to antibiotic"/>
    <property type="evidence" value="ECO:0007669"/>
    <property type="project" value="UniProtKB-KW"/>
</dbReference>
<dbReference type="PANTHER" id="PTHR32282:SF27">
    <property type="entry name" value="PENICILLIN-BINDING PROTEIN 1A"/>
    <property type="match status" value="1"/>
</dbReference>
<evidence type="ECO:0000256" key="20">
    <source>
        <dbReference type="ARBA" id="ARBA00023251"/>
    </source>
</evidence>
<keyword evidence="15" id="KW-0133">Cell shape</keyword>
<keyword evidence="17" id="KW-0573">Peptidoglycan synthesis</keyword>
<evidence type="ECO:0000256" key="16">
    <source>
        <dbReference type="ARBA" id="ARBA00022968"/>
    </source>
</evidence>
<name>A0A939EFF9_9HYPH</name>
<evidence type="ECO:0000256" key="4">
    <source>
        <dbReference type="ARBA" id="ARBA00007739"/>
    </source>
</evidence>
<evidence type="ECO:0000256" key="1">
    <source>
        <dbReference type="ARBA" id="ARBA00004249"/>
    </source>
</evidence>
<evidence type="ECO:0000313" key="32">
    <source>
        <dbReference type="Proteomes" id="UP000664096"/>
    </source>
</evidence>
<evidence type="ECO:0000256" key="11">
    <source>
        <dbReference type="ARBA" id="ARBA00022676"/>
    </source>
</evidence>
<evidence type="ECO:0000256" key="6">
    <source>
        <dbReference type="ARBA" id="ARBA00018638"/>
    </source>
</evidence>
<dbReference type="Pfam" id="PF00905">
    <property type="entry name" value="Transpeptidase"/>
    <property type="match status" value="1"/>
</dbReference>
<dbReference type="InterPro" id="IPR001460">
    <property type="entry name" value="PCN-bd_Tpept"/>
</dbReference>
<comment type="similarity">
    <text evidence="4">In the N-terminal section; belongs to the glycosyltransferase 51 family.</text>
</comment>
<dbReference type="GO" id="GO:0009252">
    <property type="term" value="P:peptidoglycan biosynthetic process"/>
    <property type="evidence" value="ECO:0007669"/>
    <property type="project" value="UniProtKB-KW"/>
</dbReference>
<dbReference type="GO" id="GO:0071555">
    <property type="term" value="P:cell wall organization"/>
    <property type="evidence" value="ECO:0007669"/>
    <property type="project" value="UniProtKB-KW"/>
</dbReference>
<dbReference type="GO" id="GO:0006508">
    <property type="term" value="P:proteolysis"/>
    <property type="evidence" value="ECO:0007669"/>
    <property type="project" value="UniProtKB-KW"/>
</dbReference>
<feature type="domain" description="Penicillin-binding protein transpeptidase" evidence="28">
    <location>
        <begin position="441"/>
        <end position="733"/>
    </location>
</feature>
<dbReference type="NCBIfam" id="TIGR02074">
    <property type="entry name" value="PBP_1a_fam"/>
    <property type="match status" value="1"/>
</dbReference>
<evidence type="ECO:0000259" key="30">
    <source>
        <dbReference type="Pfam" id="PF17092"/>
    </source>
</evidence>
<keyword evidence="21" id="KW-0511">Multifunctional enzyme</keyword>
<dbReference type="SUPFAM" id="SSF56601">
    <property type="entry name" value="beta-lactamase/transpeptidase-like"/>
    <property type="match status" value="1"/>
</dbReference>
<dbReference type="AlphaFoldDB" id="A0A939EFF9"/>
<proteinExistence type="inferred from homology"/>
<dbReference type="EC" id="2.4.99.28" evidence="24"/>
<keyword evidence="10" id="KW-0645">Protease</keyword>
<evidence type="ECO:0000256" key="21">
    <source>
        <dbReference type="ARBA" id="ARBA00023268"/>
    </source>
</evidence>
<evidence type="ECO:0000256" key="26">
    <source>
        <dbReference type="ARBA" id="ARBA00060592"/>
    </source>
</evidence>
<dbReference type="PANTHER" id="PTHR32282">
    <property type="entry name" value="BINDING PROTEIN TRANSPEPTIDASE, PUTATIVE-RELATED"/>
    <property type="match status" value="1"/>
</dbReference>
<keyword evidence="12" id="KW-0808">Transferase</keyword>